<sequence>MMKKFLFTIMVILFSMSTMAQVENTTTLRINAEKEDTTNSLSLPSANKEIPNSSDFKLYSSSVDSLFANRMQRPFSMKDDNGLLKADYVDINKINADHKDGNTSVNTSDQYFGEFKSNGGFVHLFYRDFGEVDSDMVRIYVDGDVLRGNETLGGAFRSLKINLVPGVNTIVIEALNEGYAPPNTAEFQLYDHLGNLITGNAWNLITGRKAIMKVFKN</sequence>
<comment type="caution">
    <text evidence="2">The sequence shown here is derived from an EMBL/GenBank/DDBJ whole genome shotgun (WGS) entry which is preliminary data.</text>
</comment>
<dbReference type="OrthoDB" id="1148517at2"/>
<keyword evidence="1" id="KW-0732">Signal</keyword>
<feature type="signal peptide" evidence="1">
    <location>
        <begin position="1"/>
        <end position="20"/>
    </location>
</feature>
<dbReference type="RefSeq" id="WP_130286893.1">
    <property type="nucleotide sequence ID" value="NZ_SGXE01000002.1"/>
</dbReference>
<evidence type="ECO:0000256" key="1">
    <source>
        <dbReference type="SAM" id="SignalP"/>
    </source>
</evidence>
<reference evidence="2 3" key="1">
    <citation type="submission" date="2019-02" db="EMBL/GenBank/DDBJ databases">
        <title>Genomic Encyclopedia of Type Strains, Phase IV (KMG-IV): sequencing the most valuable type-strain genomes for metagenomic binning, comparative biology and taxonomic classification.</title>
        <authorList>
            <person name="Goeker M."/>
        </authorList>
    </citation>
    <scope>NUCLEOTIDE SEQUENCE [LARGE SCALE GENOMIC DNA]</scope>
    <source>
        <strain evidence="2 3">DSM 17196</strain>
    </source>
</reference>
<feature type="chain" id="PRO_5020849487" description="Secreted protein" evidence="1">
    <location>
        <begin position="21"/>
        <end position="217"/>
    </location>
</feature>
<keyword evidence="3" id="KW-1185">Reference proteome</keyword>
<evidence type="ECO:0000313" key="3">
    <source>
        <dbReference type="Proteomes" id="UP000292262"/>
    </source>
</evidence>
<gene>
    <name evidence="2" type="ORF">EV197_2365</name>
</gene>
<protein>
    <recommendedName>
        <fullName evidence="4">Secreted protein</fullName>
    </recommendedName>
</protein>
<accession>A0A4Q7P218</accession>
<proteinExistence type="predicted"/>
<evidence type="ECO:0008006" key="4">
    <source>
        <dbReference type="Google" id="ProtNLM"/>
    </source>
</evidence>
<dbReference type="AlphaFoldDB" id="A0A4Q7P218"/>
<dbReference type="Proteomes" id="UP000292262">
    <property type="component" value="Unassembled WGS sequence"/>
</dbReference>
<evidence type="ECO:0000313" key="2">
    <source>
        <dbReference type="EMBL" id="RZS93784.1"/>
    </source>
</evidence>
<dbReference type="EMBL" id="SGXE01000002">
    <property type="protein sequence ID" value="RZS93784.1"/>
    <property type="molecule type" value="Genomic_DNA"/>
</dbReference>
<organism evidence="2 3">
    <name type="scientific">Aquimarina brevivitae</name>
    <dbReference type="NCBI Taxonomy" id="323412"/>
    <lineage>
        <taxon>Bacteria</taxon>
        <taxon>Pseudomonadati</taxon>
        <taxon>Bacteroidota</taxon>
        <taxon>Flavobacteriia</taxon>
        <taxon>Flavobacteriales</taxon>
        <taxon>Flavobacteriaceae</taxon>
        <taxon>Aquimarina</taxon>
    </lineage>
</organism>
<name>A0A4Q7P218_9FLAO</name>